<comment type="catalytic activity">
    <reaction evidence="1">
        <text>Hydrolyzes single-stranded DNA or mismatched double-stranded DNA and polynucleotides, releasing free uracil.</text>
        <dbReference type="EC" id="3.2.2.27"/>
    </reaction>
</comment>
<dbReference type="GO" id="GO:0046872">
    <property type="term" value="F:metal ion binding"/>
    <property type="evidence" value="ECO:0007669"/>
    <property type="project" value="UniProtKB-KW"/>
</dbReference>
<dbReference type="CDD" id="cd10030">
    <property type="entry name" value="UDG-F4_TTUDGA_SPO1dp_like"/>
    <property type="match status" value="1"/>
</dbReference>
<dbReference type="Pfam" id="PF03167">
    <property type="entry name" value="UDG"/>
    <property type="match status" value="1"/>
</dbReference>
<dbReference type="GO" id="GO:0051539">
    <property type="term" value="F:4 iron, 4 sulfur cluster binding"/>
    <property type="evidence" value="ECO:0007669"/>
    <property type="project" value="UniProtKB-KW"/>
</dbReference>
<evidence type="ECO:0000313" key="13">
    <source>
        <dbReference type="EMBL" id="SVE35379.1"/>
    </source>
</evidence>
<dbReference type="InterPro" id="IPR005273">
    <property type="entry name" value="Ura-DNA_glyco_family4"/>
</dbReference>
<keyword evidence="11" id="KW-0234">DNA repair</keyword>
<dbReference type="SMART" id="SM00987">
    <property type="entry name" value="UreE_C"/>
    <property type="match status" value="1"/>
</dbReference>
<evidence type="ECO:0000256" key="3">
    <source>
        <dbReference type="ARBA" id="ARBA00012030"/>
    </source>
</evidence>
<evidence type="ECO:0000256" key="4">
    <source>
        <dbReference type="ARBA" id="ARBA00019403"/>
    </source>
</evidence>
<organism evidence="13">
    <name type="scientific">marine metagenome</name>
    <dbReference type="NCBI Taxonomy" id="408172"/>
    <lineage>
        <taxon>unclassified sequences</taxon>
        <taxon>metagenomes</taxon>
        <taxon>ecological metagenomes</taxon>
    </lineage>
</organism>
<dbReference type="NCBIfam" id="TIGR00758">
    <property type="entry name" value="UDG_fam4"/>
    <property type="match status" value="1"/>
</dbReference>
<dbReference type="SMART" id="SM00986">
    <property type="entry name" value="UDG"/>
    <property type="match status" value="1"/>
</dbReference>
<keyword evidence="9" id="KW-0408">Iron</keyword>
<name>A0A383CTL4_9ZZZZ</name>
<dbReference type="EMBL" id="UINC01211471">
    <property type="protein sequence ID" value="SVE35379.1"/>
    <property type="molecule type" value="Genomic_DNA"/>
</dbReference>
<feature type="non-terminal residue" evidence="13">
    <location>
        <position position="158"/>
    </location>
</feature>
<accession>A0A383CTL4</accession>
<dbReference type="GO" id="GO:0004844">
    <property type="term" value="F:uracil DNA N-glycosylase activity"/>
    <property type="evidence" value="ECO:0007669"/>
    <property type="project" value="UniProtKB-EC"/>
</dbReference>
<evidence type="ECO:0000256" key="7">
    <source>
        <dbReference type="ARBA" id="ARBA00022763"/>
    </source>
</evidence>
<evidence type="ECO:0000256" key="5">
    <source>
        <dbReference type="ARBA" id="ARBA00022485"/>
    </source>
</evidence>
<dbReference type="PANTHER" id="PTHR33693">
    <property type="entry name" value="TYPE-5 URACIL-DNA GLYCOSYLASE"/>
    <property type="match status" value="1"/>
</dbReference>
<dbReference type="Gene3D" id="3.40.470.10">
    <property type="entry name" value="Uracil-DNA glycosylase-like domain"/>
    <property type="match status" value="1"/>
</dbReference>
<proteinExistence type="inferred from homology"/>
<gene>
    <name evidence="13" type="ORF">METZ01_LOCUS488233</name>
</gene>
<keyword evidence="5" id="KW-0004">4Fe-4S</keyword>
<keyword evidence="7" id="KW-0227">DNA damage</keyword>
<dbReference type="AlphaFoldDB" id="A0A383CTL4"/>
<dbReference type="InterPro" id="IPR005122">
    <property type="entry name" value="Uracil-DNA_glycosylase-like"/>
</dbReference>
<evidence type="ECO:0000256" key="1">
    <source>
        <dbReference type="ARBA" id="ARBA00001400"/>
    </source>
</evidence>
<evidence type="ECO:0000256" key="8">
    <source>
        <dbReference type="ARBA" id="ARBA00022801"/>
    </source>
</evidence>
<dbReference type="SUPFAM" id="SSF52141">
    <property type="entry name" value="Uracil-DNA glycosylase-like"/>
    <property type="match status" value="1"/>
</dbReference>
<reference evidence="13" key="1">
    <citation type="submission" date="2018-05" db="EMBL/GenBank/DDBJ databases">
        <authorList>
            <person name="Lanie J.A."/>
            <person name="Ng W.-L."/>
            <person name="Kazmierczak K.M."/>
            <person name="Andrzejewski T.M."/>
            <person name="Davidsen T.M."/>
            <person name="Wayne K.J."/>
            <person name="Tettelin H."/>
            <person name="Glass J.I."/>
            <person name="Rusch D."/>
            <person name="Podicherti R."/>
            <person name="Tsui H.-C.T."/>
            <person name="Winkler M.E."/>
        </authorList>
    </citation>
    <scope>NUCLEOTIDE SEQUENCE</scope>
</reference>
<dbReference type="InterPro" id="IPR051536">
    <property type="entry name" value="UDG_Type-4/5"/>
</dbReference>
<evidence type="ECO:0000256" key="10">
    <source>
        <dbReference type="ARBA" id="ARBA00023014"/>
    </source>
</evidence>
<protein>
    <recommendedName>
        <fullName evidence="4">Type-4 uracil-DNA glycosylase</fullName>
        <ecNumber evidence="3">3.2.2.27</ecNumber>
    </recommendedName>
</protein>
<evidence type="ECO:0000256" key="11">
    <source>
        <dbReference type="ARBA" id="ARBA00023204"/>
    </source>
</evidence>
<dbReference type="GO" id="GO:0006281">
    <property type="term" value="P:DNA repair"/>
    <property type="evidence" value="ECO:0007669"/>
    <property type="project" value="UniProtKB-KW"/>
</dbReference>
<evidence type="ECO:0000256" key="9">
    <source>
        <dbReference type="ARBA" id="ARBA00023004"/>
    </source>
</evidence>
<evidence type="ECO:0000256" key="6">
    <source>
        <dbReference type="ARBA" id="ARBA00022723"/>
    </source>
</evidence>
<evidence type="ECO:0000259" key="12">
    <source>
        <dbReference type="SMART" id="SM00986"/>
    </source>
</evidence>
<dbReference type="PANTHER" id="PTHR33693:SF1">
    <property type="entry name" value="TYPE-4 URACIL-DNA GLYCOSYLASE"/>
    <property type="match status" value="1"/>
</dbReference>
<sequence>MGQDDIETLHTDLDLFNQSICNCQKCPLSQTRQNFVFGVGNPKADIVFVGEAPGVQEDLQGLPFVGRAGKLLDKILAAIELKRNDVYICNILKCRPPNNRDPLPSEVEKCEPYLIKQLHLISPKLIVALGRIAACTMLQTKESLKNLRNQIFTYAQID</sequence>
<feature type="domain" description="Uracil-DNA glycosylase-like" evidence="12">
    <location>
        <begin position="37"/>
        <end position="152"/>
    </location>
</feature>
<keyword evidence="6" id="KW-0479">Metal-binding</keyword>
<comment type="similarity">
    <text evidence="2">Belongs to the uracil-DNA glycosylase (UDG) superfamily. Type 4 (UDGa) family.</text>
</comment>
<evidence type="ECO:0000256" key="2">
    <source>
        <dbReference type="ARBA" id="ARBA00006521"/>
    </source>
</evidence>
<keyword evidence="10" id="KW-0411">Iron-sulfur</keyword>
<dbReference type="EC" id="3.2.2.27" evidence="3"/>
<keyword evidence="8" id="KW-0378">Hydrolase</keyword>
<dbReference type="InterPro" id="IPR036895">
    <property type="entry name" value="Uracil-DNA_glycosylase-like_sf"/>
</dbReference>